<evidence type="ECO:0000313" key="2">
    <source>
        <dbReference type="EMBL" id="EMR69877.1"/>
    </source>
</evidence>
<protein>
    <submittedName>
        <fullName evidence="2">Putative prefoldin subunit protein</fullName>
    </submittedName>
</protein>
<dbReference type="OMA" id="TSSIYHA"/>
<accession>M7SZW3</accession>
<reference evidence="3" key="1">
    <citation type="journal article" date="2013" name="Genome Announc.">
        <title>Draft genome sequence of the grapevine dieback fungus Eutypa lata UCR-EL1.</title>
        <authorList>
            <person name="Blanco-Ulate B."/>
            <person name="Rolshausen P.E."/>
            <person name="Cantu D."/>
        </authorList>
    </citation>
    <scope>NUCLEOTIDE SEQUENCE [LARGE SCALE GENOMIC DNA]</scope>
    <source>
        <strain evidence="3">UCR-EL1</strain>
    </source>
</reference>
<dbReference type="EMBL" id="KB705998">
    <property type="protein sequence ID" value="EMR69877.1"/>
    <property type="molecule type" value="Genomic_DNA"/>
</dbReference>
<dbReference type="STRING" id="1287681.M7SZW3"/>
<dbReference type="HOGENOM" id="CLU_005247_0_1_1"/>
<dbReference type="eggNOG" id="ENOG502S19W">
    <property type="taxonomic scope" value="Eukaryota"/>
</dbReference>
<proteinExistence type="predicted"/>
<dbReference type="OrthoDB" id="410701at2759"/>
<evidence type="ECO:0000313" key="3">
    <source>
        <dbReference type="Proteomes" id="UP000012174"/>
    </source>
</evidence>
<keyword evidence="3" id="KW-1185">Reference proteome</keyword>
<feature type="region of interest" description="Disordered" evidence="1">
    <location>
        <begin position="600"/>
        <end position="620"/>
    </location>
</feature>
<sequence length="620" mass="70636">MEFNWRAQKILLAMSDNLDRRLIISKPSFRAIRQVMIGLKRSGEERAVAARYSKTWPPYRQDFDGLDAKRTPEGDYSRSVKAGILATQEGFPEDNYDRALDALGGTFSESPTIQTRSLPPKEWKDEKEQRNFFNLWAMKVRSTRNVNEAWRAFTGVSDVTPNFQVYGEMFLKLQAEELENEADVFPGDSRETFPVHQGSYSEYELARQSPPTVAELYDEMISRSVKPEGNCLIALVRNARTVEDGLRYLRDSHMDSASVNSIAPFKRPSHQALRRIPLLVFSSYIQLLCRLQPNRRGWHKFHPEELFRIRHAINLIKLRLTPDTTEGVTFRPPWHAVFRALARPHLCLTGNRPAENDAEALAIFDSLLPSVQKAVGIDPEIFMYYCRTIQKTAVSQLDQLQKSAENPYSKQFAATAAGEHAPLVAVREDVLTSVKELFATLTRPVEQQQQNGGGSGSGALLDVPPLLHNIVPAHLHTYMRTLAFLEDVDAMVDAMRWMLRNWAYVDEEAERQSSRGPALIAKTLCAFRIFAAGPGVITPEQAEELDALMGEAAKAGGWRWPEPDDLDHYVRSDLRGGTLRLQHRYHMRWFQEQQRRQQQQQNQIYRESVVDDEGPRAGAV</sequence>
<organism evidence="2 3">
    <name type="scientific">Eutypa lata (strain UCR-EL1)</name>
    <name type="common">Grapevine dieback disease fungus</name>
    <name type="synonym">Eutypa armeniacae</name>
    <dbReference type="NCBI Taxonomy" id="1287681"/>
    <lineage>
        <taxon>Eukaryota</taxon>
        <taxon>Fungi</taxon>
        <taxon>Dikarya</taxon>
        <taxon>Ascomycota</taxon>
        <taxon>Pezizomycotina</taxon>
        <taxon>Sordariomycetes</taxon>
        <taxon>Xylariomycetidae</taxon>
        <taxon>Xylariales</taxon>
        <taxon>Diatrypaceae</taxon>
        <taxon>Eutypa</taxon>
    </lineage>
</organism>
<name>M7SZW3_EUTLA</name>
<dbReference type="KEGG" id="ela:UCREL1_3097"/>
<dbReference type="AlphaFoldDB" id="M7SZW3"/>
<gene>
    <name evidence="2" type="ORF">UCREL1_3097</name>
</gene>
<dbReference type="Proteomes" id="UP000012174">
    <property type="component" value="Unassembled WGS sequence"/>
</dbReference>
<evidence type="ECO:0000256" key="1">
    <source>
        <dbReference type="SAM" id="MobiDB-lite"/>
    </source>
</evidence>